<accession>A0A1Y2FRQ7</accession>
<dbReference type="OrthoDB" id="4131217at2759"/>
<organism evidence="3 4">
    <name type="scientific">Leucosporidium creatinivorum</name>
    <dbReference type="NCBI Taxonomy" id="106004"/>
    <lineage>
        <taxon>Eukaryota</taxon>
        <taxon>Fungi</taxon>
        <taxon>Dikarya</taxon>
        <taxon>Basidiomycota</taxon>
        <taxon>Pucciniomycotina</taxon>
        <taxon>Microbotryomycetes</taxon>
        <taxon>Leucosporidiales</taxon>
        <taxon>Leucosporidium</taxon>
    </lineage>
</organism>
<dbReference type="FunFam" id="3.40.50.720:FF:000084">
    <property type="entry name" value="Short-chain dehydrogenase reductase"/>
    <property type="match status" value="1"/>
</dbReference>
<dbReference type="Gene3D" id="3.40.50.720">
    <property type="entry name" value="NAD(P)-binding Rossmann-like Domain"/>
    <property type="match status" value="1"/>
</dbReference>
<dbReference type="STRING" id="106004.A0A1Y2FRQ7"/>
<proteinExistence type="inferred from homology"/>
<dbReference type="PANTHER" id="PTHR43008:SF4">
    <property type="entry name" value="CHAIN DEHYDROGENASE, PUTATIVE (AFU_ORTHOLOGUE AFUA_4G08710)-RELATED"/>
    <property type="match status" value="1"/>
</dbReference>
<protein>
    <submittedName>
        <fullName evidence="3">Sorbose reductase sou1</fullName>
    </submittedName>
</protein>
<comment type="similarity">
    <text evidence="1">Belongs to the short-chain dehydrogenases/reductases (SDR) family.</text>
</comment>
<sequence length="295" mass="31542">MTASKTTTTSNGVARIIADGNAAKATIFDQFSLKGQVGVVAGGAGALGLESALALLEAGATVYITDISAPEKLREEYKAVEAFAEQSGATLHYVQGDITDKAFAESFCQSISAKEGRFDFAVLANGWLHTDTPILEITQDVWEKSQLINTTGTLLLSQAAAKEMKKFGNGGSLLLYASIAGIRVQRAAPNKHHSWAAYAASKAACHQLTRNLAVELAKDRIRVNSISPGQFWTPMTNAMLGTNPELLQHWSTCNNPMGRLGRTDEVRGVTVYLCSSLSSYVTGTDHIIDGGMVLW</sequence>
<keyword evidence="2" id="KW-0560">Oxidoreductase</keyword>
<dbReference type="Pfam" id="PF13561">
    <property type="entry name" value="adh_short_C2"/>
    <property type="match status" value="1"/>
</dbReference>
<evidence type="ECO:0000313" key="4">
    <source>
        <dbReference type="Proteomes" id="UP000193467"/>
    </source>
</evidence>
<dbReference type="Proteomes" id="UP000193467">
    <property type="component" value="Unassembled WGS sequence"/>
</dbReference>
<dbReference type="InterPro" id="IPR036291">
    <property type="entry name" value="NAD(P)-bd_dom_sf"/>
</dbReference>
<dbReference type="InParanoid" id="A0A1Y2FRQ7"/>
<dbReference type="EMBL" id="MCGR01000014">
    <property type="protein sequence ID" value="ORY86692.1"/>
    <property type="molecule type" value="Genomic_DNA"/>
</dbReference>
<keyword evidence="4" id="KW-1185">Reference proteome</keyword>
<dbReference type="SUPFAM" id="SSF51735">
    <property type="entry name" value="NAD(P)-binding Rossmann-fold domains"/>
    <property type="match status" value="1"/>
</dbReference>
<evidence type="ECO:0000313" key="3">
    <source>
        <dbReference type="EMBL" id="ORY86692.1"/>
    </source>
</evidence>
<evidence type="ECO:0000256" key="1">
    <source>
        <dbReference type="ARBA" id="ARBA00006484"/>
    </source>
</evidence>
<reference evidence="3 4" key="1">
    <citation type="submission" date="2016-07" db="EMBL/GenBank/DDBJ databases">
        <title>Pervasive Adenine N6-methylation of Active Genes in Fungi.</title>
        <authorList>
            <consortium name="DOE Joint Genome Institute"/>
            <person name="Mondo S.J."/>
            <person name="Dannebaum R.O."/>
            <person name="Kuo R.C."/>
            <person name="Labutti K."/>
            <person name="Haridas S."/>
            <person name="Kuo A."/>
            <person name="Salamov A."/>
            <person name="Ahrendt S.R."/>
            <person name="Lipzen A."/>
            <person name="Sullivan W."/>
            <person name="Andreopoulos W.B."/>
            <person name="Clum A."/>
            <person name="Lindquist E."/>
            <person name="Daum C."/>
            <person name="Ramamoorthy G.K."/>
            <person name="Gryganskyi A."/>
            <person name="Culley D."/>
            <person name="Magnuson J.K."/>
            <person name="James T.Y."/>
            <person name="O'Malley M.A."/>
            <person name="Stajich J.E."/>
            <person name="Spatafora J.W."/>
            <person name="Visel A."/>
            <person name="Grigoriev I.V."/>
        </authorList>
    </citation>
    <scope>NUCLEOTIDE SEQUENCE [LARGE SCALE GENOMIC DNA]</scope>
    <source>
        <strain evidence="3 4">62-1032</strain>
    </source>
</reference>
<dbReference type="GO" id="GO:0016616">
    <property type="term" value="F:oxidoreductase activity, acting on the CH-OH group of donors, NAD or NADP as acceptor"/>
    <property type="evidence" value="ECO:0007669"/>
    <property type="project" value="UniProtKB-ARBA"/>
</dbReference>
<dbReference type="InterPro" id="IPR002347">
    <property type="entry name" value="SDR_fam"/>
</dbReference>
<comment type="caution">
    <text evidence="3">The sequence shown here is derived from an EMBL/GenBank/DDBJ whole genome shotgun (WGS) entry which is preliminary data.</text>
</comment>
<gene>
    <name evidence="3" type="ORF">BCR35DRAFT_330575</name>
</gene>
<dbReference type="PANTHER" id="PTHR43008">
    <property type="entry name" value="BENZIL REDUCTASE"/>
    <property type="match status" value="1"/>
</dbReference>
<dbReference type="PRINTS" id="PR00081">
    <property type="entry name" value="GDHRDH"/>
</dbReference>
<name>A0A1Y2FRQ7_9BASI</name>
<dbReference type="GO" id="GO:0050664">
    <property type="term" value="F:oxidoreductase activity, acting on NAD(P)H, oxygen as acceptor"/>
    <property type="evidence" value="ECO:0007669"/>
    <property type="project" value="TreeGrafter"/>
</dbReference>
<dbReference type="AlphaFoldDB" id="A0A1Y2FRQ7"/>
<evidence type="ECO:0000256" key="2">
    <source>
        <dbReference type="ARBA" id="ARBA00023002"/>
    </source>
</evidence>